<organism evidence="1 2">
    <name type="scientific">Acetobacterium malicum</name>
    <dbReference type="NCBI Taxonomy" id="52692"/>
    <lineage>
        <taxon>Bacteria</taxon>
        <taxon>Bacillati</taxon>
        <taxon>Bacillota</taxon>
        <taxon>Clostridia</taxon>
        <taxon>Eubacteriales</taxon>
        <taxon>Eubacteriaceae</taxon>
        <taxon>Acetobacterium</taxon>
    </lineage>
</organism>
<keyword evidence="2" id="KW-1185">Reference proteome</keyword>
<evidence type="ECO:0008006" key="3">
    <source>
        <dbReference type="Google" id="ProtNLM"/>
    </source>
</evidence>
<sequence length="225" mass="25307">MKKQFYAITFVALLIFALTGCNDRTSENNSAIIRDAASSFNLIVTNNLENKVYHEALNHFGLLLKDGDKFEWTEDPSVSDADFSLSINADEFINAGLDVTKLGGTPFTYVAASDNNPNMLIYKFDVSSNKEIYKDSNEAFEKLLSQIPEQIAVLENDGYILSLDQGFQVHWNADGRVNKDMAFVVGAEDLVKAGLNVDKLNEWKVMKNKDPNDTQLKLLKIYYLK</sequence>
<gene>
    <name evidence="1" type="ORF">GH811_03690</name>
</gene>
<comment type="caution">
    <text evidence="1">The sequence shown here is derived from an EMBL/GenBank/DDBJ whole genome shotgun (WGS) entry which is preliminary data.</text>
</comment>
<evidence type="ECO:0000313" key="2">
    <source>
        <dbReference type="Proteomes" id="UP000622405"/>
    </source>
</evidence>
<proteinExistence type="predicted"/>
<name>A0ABR6YU62_9FIRM</name>
<reference evidence="1 2" key="1">
    <citation type="journal article" date="2020" name="mSystems">
        <title>Defining Genomic and Predicted Metabolic Features of the Acetobacterium Genus.</title>
        <authorList>
            <person name="Ross D.E."/>
            <person name="Marshall C.W."/>
            <person name="Gulliver D."/>
            <person name="May H.D."/>
            <person name="Norman R.S."/>
        </authorList>
    </citation>
    <scope>NUCLEOTIDE SEQUENCE [LARGE SCALE GENOMIC DNA]</scope>
    <source>
        <strain evidence="1 2">DSM 4132</strain>
    </source>
</reference>
<dbReference type="PROSITE" id="PS51257">
    <property type="entry name" value="PROKAR_LIPOPROTEIN"/>
    <property type="match status" value="1"/>
</dbReference>
<accession>A0ABR6YU62</accession>
<dbReference type="Proteomes" id="UP000622405">
    <property type="component" value="Unassembled WGS sequence"/>
</dbReference>
<dbReference type="EMBL" id="WJBE01000002">
    <property type="protein sequence ID" value="MBC3898715.1"/>
    <property type="molecule type" value="Genomic_DNA"/>
</dbReference>
<dbReference type="RefSeq" id="WP_186893322.1">
    <property type="nucleotide sequence ID" value="NZ_WJBE01000002.1"/>
</dbReference>
<evidence type="ECO:0000313" key="1">
    <source>
        <dbReference type="EMBL" id="MBC3898715.1"/>
    </source>
</evidence>
<protein>
    <recommendedName>
        <fullName evidence="3">Lipoprotein</fullName>
    </recommendedName>
</protein>